<dbReference type="InterPro" id="IPR036881">
    <property type="entry name" value="Glyco_hydro_3_C_sf"/>
</dbReference>
<proteinExistence type="predicted"/>
<dbReference type="GO" id="GO:0005975">
    <property type="term" value="P:carbohydrate metabolic process"/>
    <property type="evidence" value="ECO:0007669"/>
    <property type="project" value="InterPro"/>
</dbReference>
<reference evidence="3 4" key="1">
    <citation type="submission" date="2017-06" db="EMBL/GenBank/DDBJ databases">
        <authorList>
            <person name="Kim H.J."/>
            <person name="Triplett B.A."/>
        </authorList>
    </citation>
    <scope>NUCLEOTIDE SEQUENCE [LARGE SCALE GENOMIC DNA]</scope>
    <source>
        <strain evidence="3 4">CGMCC 4.1858</strain>
    </source>
</reference>
<dbReference type="EMBL" id="FZOF01000022">
    <property type="protein sequence ID" value="SNT37635.1"/>
    <property type="molecule type" value="Genomic_DNA"/>
</dbReference>
<keyword evidence="4" id="KW-1185">Reference proteome</keyword>
<dbReference type="SUPFAM" id="SSF52279">
    <property type="entry name" value="Beta-D-glucan exohydrolase, C-terminal domain"/>
    <property type="match status" value="1"/>
</dbReference>
<sequence>MHVGAQHPDTPVGIDLPTLRQALVAEFPGSEIVTVAGCGIGDSDVSGIATAVRAALDADVVVAALGDRAGLFGRGTSGEGCDAETLTRPGVQQRLLDALLDTGTPVVLTLPAGRPYALGRAVAHLGACCPR</sequence>
<protein>
    <submittedName>
        <fullName evidence="3">Beta-xylosidase</fullName>
    </submittedName>
</protein>
<evidence type="ECO:0000259" key="2">
    <source>
        <dbReference type="Pfam" id="PF01915"/>
    </source>
</evidence>
<dbReference type="Proteomes" id="UP000198280">
    <property type="component" value="Unassembled WGS sequence"/>
</dbReference>
<dbReference type="InterPro" id="IPR002772">
    <property type="entry name" value="Glyco_hydro_3_C"/>
</dbReference>
<dbReference type="GO" id="GO:0004553">
    <property type="term" value="F:hydrolase activity, hydrolyzing O-glycosyl compounds"/>
    <property type="evidence" value="ECO:0007669"/>
    <property type="project" value="InterPro"/>
</dbReference>
<organism evidence="3 4">
    <name type="scientific">Actinacidiphila glaucinigra</name>
    <dbReference type="NCBI Taxonomy" id="235986"/>
    <lineage>
        <taxon>Bacteria</taxon>
        <taxon>Bacillati</taxon>
        <taxon>Actinomycetota</taxon>
        <taxon>Actinomycetes</taxon>
        <taxon>Kitasatosporales</taxon>
        <taxon>Streptomycetaceae</taxon>
        <taxon>Actinacidiphila</taxon>
    </lineage>
</organism>
<name>A0A239M4M0_9ACTN</name>
<evidence type="ECO:0000313" key="4">
    <source>
        <dbReference type="Proteomes" id="UP000198280"/>
    </source>
</evidence>
<dbReference type="AlphaFoldDB" id="A0A239M4M0"/>
<evidence type="ECO:0000256" key="1">
    <source>
        <dbReference type="ARBA" id="ARBA00022801"/>
    </source>
</evidence>
<dbReference type="Gene3D" id="3.40.50.1700">
    <property type="entry name" value="Glycoside hydrolase family 3 C-terminal domain"/>
    <property type="match status" value="1"/>
</dbReference>
<dbReference type="Pfam" id="PF01915">
    <property type="entry name" value="Glyco_hydro_3_C"/>
    <property type="match status" value="1"/>
</dbReference>
<feature type="domain" description="Glycoside hydrolase family 3 C-terminal" evidence="2">
    <location>
        <begin position="29"/>
        <end position="121"/>
    </location>
</feature>
<accession>A0A239M4M0</accession>
<keyword evidence="1" id="KW-0378">Hydrolase</keyword>
<evidence type="ECO:0000313" key="3">
    <source>
        <dbReference type="EMBL" id="SNT37635.1"/>
    </source>
</evidence>
<gene>
    <name evidence="3" type="ORF">SAMN05216252_122173</name>
</gene>